<dbReference type="Pfam" id="PF13612">
    <property type="entry name" value="DDE_Tnp_1_3"/>
    <property type="match status" value="1"/>
</dbReference>
<sequence length="38" mass="4396">MHLIINDRGEILSFMITPGNVDDRNSKVIFPLVKKDLR</sequence>
<accession>M6JH75</accession>
<organism evidence="2 3">
    <name type="scientific">Leptospira santarosai serovar Arenal str. MAVJ 401</name>
    <dbReference type="NCBI Taxonomy" id="1049976"/>
    <lineage>
        <taxon>Bacteria</taxon>
        <taxon>Pseudomonadati</taxon>
        <taxon>Spirochaetota</taxon>
        <taxon>Spirochaetia</taxon>
        <taxon>Leptospirales</taxon>
        <taxon>Leptospiraceae</taxon>
        <taxon>Leptospira</taxon>
    </lineage>
</organism>
<comment type="caution">
    <text evidence="2">The sequence shown here is derived from an EMBL/GenBank/DDBJ whole genome shotgun (WGS) entry which is preliminary data.</text>
</comment>
<proteinExistence type="predicted"/>
<evidence type="ECO:0000259" key="1">
    <source>
        <dbReference type="Pfam" id="PF13612"/>
    </source>
</evidence>
<dbReference type="AlphaFoldDB" id="M6JH75"/>
<protein>
    <submittedName>
        <fullName evidence="2">Transposase DDE domain protein</fullName>
    </submittedName>
</protein>
<name>M6JH75_9LEPT</name>
<dbReference type="InterPro" id="IPR025668">
    <property type="entry name" value="Tnp_DDE_dom"/>
</dbReference>
<gene>
    <name evidence="2" type="ORF">LEP1GSC063_1273</name>
</gene>
<evidence type="ECO:0000313" key="3">
    <source>
        <dbReference type="Proteomes" id="UP000012106"/>
    </source>
</evidence>
<dbReference type="EMBL" id="AHMU02000055">
    <property type="protein sequence ID" value="EMN21279.1"/>
    <property type="molecule type" value="Genomic_DNA"/>
</dbReference>
<evidence type="ECO:0000313" key="2">
    <source>
        <dbReference type="EMBL" id="EMN21279.1"/>
    </source>
</evidence>
<dbReference type="Proteomes" id="UP000012106">
    <property type="component" value="Unassembled WGS sequence"/>
</dbReference>
<feature type="domain" description="Transposase DDE" evidence="1">
    <location>
        <begin position="1"/>
        <end position="26"/>
    </location>
</feature>
<reference evidence="2 3" key="1">
    <citation type="submission" date="2013-01" db="EMBL/GenBank/DDBJ databases">
        <authorList>
            <person name="Harkins D.M."/>
            <person name="Durkin A.S."/>
            <person name="Brinkac L.M."/>
            <person name="Haft D.H."/>
            <person name="Selengut J.D."/>
            <person name="Sanka R."/>
            <person name="DePew J."/>
            <person name="Purushe J."/>
            <person name="Hartskeerl R.A."/>
            <person name="Ahmed A."/>
            <person name="van der Linden H."/>
            <person name="Goris M.G.A."/>
            <person name="Vinetz J.M."/>
            <person name="Sutton G.G."/>
            <person name="Nierman W.C."/>
            <person name="Fouts D.E."/>
        </authorList>
    </citation>
    <scope>NUCLEOTIDE SEQUENCE [LARGE SCALE GENOMIC DNA]</scope>
    <source>
        <strain evidence="2 3">MAVJ 401</strain>
    </source>
</reference>